<evidence type="ECO:0000256" key="3">
    <source>
        <dbReference type="PROSITE-ProRule" id="PRU00679"/>
    </source>
</evidence>
<proteinExistence type="inferred from homology"/>
<dbReference type="Pfam" id="PF02126">
    <property type="entry name" value="PTE"/>
    <property type="match status" value="1"/>
</dbReference>
<dbReference type="SUPFAM" id="SSF51556">
    <property type="entry name" value="Metallo-dependent hydrolases"/>
    <property type="match status" value="1"/>
</dbReference>
<keyword evidence="1" id="KW-0479">Metal-binding</keyword>
<evidence type="ECO:0000313" key="4">
    <source>
        <dbReference type="EMBL" id="GAA4749338.1"/>
    </source>
</evidence>
<dbReference type="InterPro" id="IPR032466">
    <property type="entry name" value="Metal_Hydrolase"/>
</dbReference>
<dbReference type="Proteomes" id="UP001500822">
    <property type="component" value="Unassembled WGS sequence"/>
</dbReference>
<dbReference type="PROSITE" id="PS51347">
    <property type="entry name" value="PHOSPHOTRIESTERASE_2"/>
    <property type="match status" value="1"/>
</dbReference>
<gene>
    <name evidence="4" type="ORF">GCM10023217_19510</name>
</gene>
<evidence type="ECO:0000256" key="2">
    <source>
        <dbReference type="ARBA" id="ARBA00022801"/>
    </source>
</evidence>
<dbReference type="InterPro" id="IPR001559">
    <property type="entry name" value="Phosphotriesterase"/>
</dbReference>
<dbReference type="PANTHER" id="PTHR10819">
    <property type="entry name" value="PHOSPHOTRIESTERASE-RELATED"/>
    <property type="match status" value="1"/>
</dbReference>
<comment type="similarity">
    <text evidence="3">Belongs to the metallo-dependent hydrolases superfamily. Phosphotriesterase family.</text>
</comment>
<keyword evidence="2" id="KW-0378">Hydrolase</keyword>
<reference evidence="5" key="1">
    <citation type="journal article" date="2019" name="Int. J. Syst. Evol. Microbiol.">
        <title>The Global Catalogue of Microorganisms (GCM) 10K type strain sequencing project: providing services to taxonomists for standard genome sequencing and annotation.</title>
        <authorList>
            <consortium name="The Broad Institute Genomics Platform"/>
            <consortium name="The Broad Institute Genome Sequencing Center for Infectious Disease"/>
            <person name="Wu L."/>
            <person name="Ma J."/>
        </authorList>
    </citation>
    <scope>NUCLEOTIDE SEQUENCE [LARGE SCALE GENOMIC DNA]</scope>
    <source>
        <strain evidence="5">JCM 18077</strain>
    </source>
</reference>
<dbReference type="EMBL" id="BAABIE010000008">
    <property type="protein sequence ID" value="GAA4749338.1"/>
    <property type="molecule type" value="Genomic_DNA"/>
</dbReference>
<protein>
    <submittedName>
        <fullName evidence="4">Phosphotriesterase</fullName>
    </submittedName>
</protein>
<evidence type="ECO:0000256" key="1">
    <source>
        <dbReference type="ARBA" id="ARBA00022723"/>
    </source>
</evidence>
<comment type="caution">
    <text evidence="3">Lacks conserved residue(s) required for the propagation of feature annotation.</text>
</comment>
<organism evidence="4 5">
    <name type="scientific">Gordonia alkaliphila</name>
    <dbReference type="NCBI Taxonomy" id="1053547"/>
    <lineage>
        <taxon>Bacteria</taxon>
        <taxon>Bacillati</taxon>
        <taxon>Actinomycetota</taxon>
        <taxon>Actinomycetes</taxon>
        <taxon>Mycobacteriales</taxon>
        <taxon>Gordoniaceae</taxon>
        <taxon>Gordonia</taxon>
    </lineage>
</organism>
<dbReference type="RefSeq" id="WP_345313343.1">
    <property type="nucleotide sequence ID" value="NZ_BAABIE010000008.1"/>
</dbReference>
<dbReference type="Gene3D" id="3.20.20.140">
    <property type="entry name" value="Metal-dependent hydrolases"/>
    <property type="match status" value="1"/>
</dbReference>
<comment type="caution">
    <text evidence="4">The sequence shown here is derived from an EMBL/GenBank/DDBJ whole genome shotgun (WGS) entry which is preliminary data.</text>
</comment>
<evidence type="ECO:0000313" key="5">
    <source>
        <dbReference type="Proteomes" id="UP001500822"/>
    </source>
</evidence>
<accession>A0ABP8Z8A5</accession>
<sequence>MQTINTVTGPIDASALGTVLAHEHVFVLNEDYRLNFLPDWDEEAQVAHAVQRLSEVKALGVDTLLDVSVPGMGRHVERVRRVAEQAELNVLAATGLFTYSDLPLQFHYTGPGLGFDAPEPLVEAFVRDLTDGIGRTGIKAAALACVIEAEGLTHGVERIVRAVGQASVATGAPVIVHTNPHTRSGLIAQRILSEEGVDLRRVMLAHSGDTGDVEHLRHLAEAGSLVGLDRFGVDLLLPHATRMATLLALIDAGFADQLILSQSAFCYSDWFDPAKMAELAPNWNYRQIHERVLPELRAHGVPEETLTTMLVDVPRRFLLGANEQGLPTPIR</sequence>
<dbReference type="PANTHER" id="PTHR10819:SF3">
    <property type="entry name" value="PHOSPHOTRIESTERASE-RELATED PROTEIN"/>
    <property type="match status" value="1"/>
</dbReference>
<name>A0ABP8Z8A5_9ACTN</name>
<keyword evidence="5" id="KW-1185">Reference proteome</keyword>